<evidence type="ECO:0000313" key="13">
    <source>
        <dbReference type="Proteomes" id="UP001152759"/>
    </source>
</evidence>
<dbReference type="PANTHER" id="PTHR42643">
    <property type="entry name" value="IONOTROPIC RECEPTOR 20A-RELATED"/>
    <property type="match status" value="1"/>
</dbReference>
<keyword evidence="4 10" id="KW-0812">Transmembrane</keyword>
<gene>
    <name evidence="12" type="ORF">BEMITA_LOCUS11342</name>
</gene>
<sequence length="506" mass="58230">MKAETYRLDGNFIEPSIGVLWQTCLDLKELLRIDVGLTTCWKQSSDDTGYYRDAPLSWNLDMVIWDGSLSAREDFSIFDFSLPIQTCSYCYVTPRSSFVPESLLPFKSFSLQTWTCILTVILVLYFSLYAFHRSQWTLFGHFYDARERHAFEHASAAYYLYSFLVVGSPSQLLLGRFATGKILFLVVSFFILIIITVFQSEMTTLLSKQVRYPEIDTLEDLSRSNLYIQTTDLEASSNFLQGNPSFESLKGKLTEGHFRYRELWLDYMKDLNVNISRSLDDTPDNMSSPHDGYLSRLPKRVFDVRSNLQSMMDSDAFEMTFSNLGSKYRSTIVVEELFHKKLRGKFHLVKECVLTYPMVLQVQKNSYLSDFFIKRINAYVEMGVVSQLAQTTELSLSPLNPSDKNDDDDDDDDVAPPPKAFTIQNLQSAFIGLIIGWILSCVVFGVEMVVDISKSGRASYCWSLKFNDPPTRSEFFPSSRNIRITEFIGHSFLERLDLSEKKEEPR</sequence>
<feature type="transmembrane region" description="Helical" evidence="10">
    <location>
        <begin position="429"/>
        <end position="450"/>
    </location>
</feature>
<dbReference type="EMBL" id="OU963868">
    <property type="protein sequence ID" value="CAH0392881.1"/>
    <property type="molecule type" value="Genomic_DNA"/>
</dbReference>
<dbReference type="Gene3D" id="1.10.287.70">
    <property type="match status" value="1"/>
</dbReference>
<dbReference type="GO" id="GO:0015276">
    <property type="term" value="F:ligand-gated monoatomic ion channel activity"/>
    <property type="evidence" value="ECO:0007669"/>
    <property type="project" value="InterPro"/>
</dbReference>
<keyword evidence="7" id="KW-0675">Receptor</keyword>
<evidence type="ECO:0000256" key="2">
    <source>
        <dbReference type="ARBA" id="ARBA00008685"/>
    </source>
</evidence>
<keyword evidence="6 10" id="KW-0472">Membrane</keyword>
<evidence type="ECO:0000256" key="3">
    <source>
        <dbReference type="ARBA" id="ARBA00022475"/>
    </source>
</evidence>
<evidence type="ECO:0000256" key="6">
    <source>
        <dbReference type="ARBA" id="ARBA00023136"/>
    </source>
</evidence>
<proteinExistence type="inferred from homology"/>
<evidence type="ECO:0000256" key="9">
    <source>
        <dbReference type="SAM" id="MobiDB-lite"/>
    </source>
</evidence>
<keyword evidence="8" id="KW-0325">Glycoprotein</keyword>
<protein>
    <recommendedName>
        <fullName evidence="11">Ionotropic glutamate receptor C-terminal domain-containing protein</fullName>
    </recommendedName>
</protein>
<dbReference type="Pfam" id="PF00060">
    <property type="entry name" value="Lig_chan"/>
    <property type="match status" value="1"/>
</dbReference>
<feature type="compositionally biased region" description="Acidic residues" evidence="9">
    <location>
        <begin position="405"/>
        <end position="414"/>
    </location>
</feature>
<evidence type="ECO:0000313" key="12">
    <source>
        <dbReference type="EMBL" id="CAH0392881.1"/>
    </source>
</evidence>
<keyword evidence="5 10" id="KW-1133">Transmembrane helix</keyword>
<evidence type="ECO:0000256" key="8">
    <source>
        <dbReference type="ARBA" id="ARBA00023180"/>
    </source>
</evidence>
<feature type="domain" description="Ionotropic glutamate receptor C-terminal" evidence="11">
    <location>
        <begin position="110"/>
        <end position="436"/>
    </location>
</feature>
<evidence type="ECO:0000256" key="5">
    <source>
        <dbReference type="ARBA" id="ARBA00022989"/>
    </source>
</evidence>
<dbReference type="GO" id="GO:0005886">
    <property type="term" value="C:plasma membrane"/>
    <property type="evidence" value="ECO:0007669"/>
    <property type="project" value="UniProtKB-SubCell"/>
</dbReference>
<feature type="region of interest" description="Disordered" evidence="9">
    <location>
        <begin position="396"/>
        <end position="417"/>
    </location>
</feature>
<dbReference type="PANTHER" id="PTHR42643:SF38">
    <property type="entry name" value="IONOTROPIC RECEPTOR 100A"/>
    <property type="match status" value="1"/>
</dbReference>
<dbReference type="AlphaFoldDB" id="A0A9P0F7Y2"/>
<accession>A0A9P0F7Y2</accession>
<dbReference type="InterPro" id="IPR001320">
    <property type="entry name" value="Iontro_rcpt_C"/>
</dbReference>
<dbReference type="Proteomes" id="UP001152759">
    <property type="component" value="Chromosome 7"/>
</dbReference>
<dbReference type="GO" id="GO:0050906">
    <property type="term" value="P:detection of stimulus involved in sensory perception"/>
    <property type="evidence" value="ECO:0007669"/>
    <property type="project" value="UniProtKB-ARBA"/>
</dbReference>
<keyword evidence="13" id="KW-1185">Reference proteome</keyword>
<evidence type="ECO:0000256" key="7">
    <source>
        <dbReference type="ARBA" id="ARBA00023170"/>
    </source>
</evidence>
<feature type="transmembrane region" description="Helical" evidence="10">
    <location>
        <begin position="156"/>
        <end position="175"/>
    </location>
</feature>
<organism evidence="12 13">
    <name type="scientific">Bemisia tabaci</name>
    <name type="common">Sweetpotato whitefly</name>
    <name type="synonym">Aleurodes tabaci</name>
    <dbReference type="NCBI Taxonomy" id="7038"/>
    <lineage>
        <taxon>Eukaryota</taxon>
        <taxon>Metazoa</taxon>
        <taxon>Ecdysozoa</taxon>
        <taxon>Arthropoda</taxon>
        <taxon>Hexapoda</taxon>
        <taxon>Insecta</taxon>
        <taxon>Pterygota</taxon>
        <taxon>Neoptera</taxon>
        <taxon>Paraneoptera</taxon>
        <taxon>Hemiptera</taxon>
        <taxon>Sternorrhyncha</taxon>
        <taxon>Aleyrodoidea</taxon>
        <taxon>Aleyrodidae</taxon>
        <taxon>Aleyrodinae</taxon>
        <taxon>Bemisia</taxon>
    </lineage>
</organism>
<evidence type="ECO:0000256" key="4">
    <source>
        <dbReference type="ARBA" id="ARBA00022692"/>
    </source>
</evidence>
<feature type="transmembrane region" description="Helical" evidence="10">
    <location>
        <begin position="111"/>
        <end position="131"/>
    </location>
</feature>
<dbReference type="InterPro" id="IPR052192">
    <property type="entry name" value="Insect_Ionotropic_Sensory_Rcpt"/>
</dbReference>
<comment type="similarity">
    <text evidence="2">Belongs to the glutamate-gated ion channel (TC 1.A.10.1) family.</text>
</comment>
<name>A0A9P0F7Y2_BEMTA</name>
<evidence type="ECO:0000256" key="1">
    <source>
        <dbReference type="ARBA" id="ARBA00004651"/>
    </source>
</evidence>
<keyword evidence="3" id="KW-1003">Cell membrane</keyword>
<feature type="transmembrane region" description="Helical" evidence="10">
    <location>
        <begin position="182"/>
        <end position="200"/>
    </location>
</feature>
<reference evidence="12" key="1">
    <citation type="submission" date="2021-12" db="EMBL/GenBank/DDBJ databases">
        <authorList>
            <person name="King R."/>
        </authorList>
    </citation>
    <scope>NUCLEOTIDE SEQUENCE</scope>
</reference>
<evidence type="ECO:0000259" key="11">
    <source>
        <dbReference type="Pfam" id="PF00060"/>
    </source>
</evidence>
<evidence type="ECO:0000256" key="10">
    <source>
        <dbReference type="SAM" id="Phobius"/>
    </source>
</evidence>
<comment type="subcellular location">
    <subcellularLocation>
        <location evidence="1">Cell membrane</location>
        <topology evidence="1">Multi-pass membrane protein</topology>
    </subcellularLocation>
</comment>